<sequence>MSDSIQEHFCVAMVRERGQKKSYQQSLEDIKEKMKEKRSTRLSRASAASRGRSKLTISIAGCSRPQLLESVQENNRALALALEEEKARVRQAQGLILQMKGEQQALIFHLLLLKRKLEEQRAQGLSSVHEDASPLVRSPVRRVLLLQTLLSARQQPLPLALELEPLPLQIEPLPLALEPLPLELGPAQQSTLGPGLAPPPRPAPQQKRPAGGRGKAERGRKPLRKRPWDSAKPRGRSRSRDRPGAQRPAAAPPGDKLNASLGSNDTFDFDCEEAVHLTPFRAGGRPAGKGEGPAEQGAGPVEQGAGPSGVEGGASPSSSSPSSSSSEDQEDSLYLPYRRARGGAERPRAQTPPRRARSKRRSALQGAGPARDSAASPKPVAPCGSRGGGGGGRRSAVCSDGGFPETHRQTQRERTSARLLDKENQPGDNGVVPATPGPNMDVSEVFLSEFDHAPLTPGAESEVFLSGIGHASLTPGAESEVFLSDTPLRGFTAATCHPPVTTEKRRKGGRSGPCDVTNLSSAAFRKFSLSRPRPPSTDSAPGPARKRRCTITVDYKEPTLNLKLRRGDKFTDTKFLRSPIFKQKGRRSGKNTPTPRKYDEAFVCCH</sequence>
<feature type="compositionally biased region" description="Low complexity" evidence="10">
    <location>
        <begin position="313"/>
        <end position="326"/>
    </location>
</feature>
<evidence type="ECO:0000256" key="2">
    <source>
        <dbReference type="ARBA" id="ARBA00010845"/>
    </source>
</evidence>
<feature type="region of interest" description="Disordered" evidence="10">
    <location>
        <begin position="494"/>
        <end position="515"/>
    </location>
</feature>
<dbReference type="PANTHER" id="PTHR21577">
    <property type="entry name" value="SHUGOSHIN"/>
    <property type="match status" value="1"/>
</dbReference>
<evidence type="ECO:0000256" key="5">
    <source>
        <dbReference type="ARBA" id="ARBA00022829"/>
    </source>
</evidence>
<evidence type="ECO:0000256" key="10">
    <source>
        <dbReference type="SAM" id="MobiDB-lite"/>
    </source>
</evidence>
<feature type="region of interest" description="Disordered" evidence="10">
    <location>
        <begin position="278"/>
        <end position="440"/>
    </location>
</feature>
<dbReference type="EMBL" id="JAINUG010000528">
    <property type="protein sequence ID" value="KAJ8366912.1"/>
    <property type="molecule type" value="Genomic_DNA"/>
</dbReference>
<evidence type="ECO:0000256" key="6">
    <source>
        <dbReference type="ARBA" id="ARBA00023054"/>
    </source>
</evidence>
<dbReference type="Pfam" id="PF07557">
    <property type="entry name" value="Shugoshin_C"/>
    <property type="match status" value="1"/>
</dbReference>
<comment type="caution">
    <text evidence="12">The sequence shown here is derived from an EMBL/GenBank/DDBJ whole genome shotgun (WGS) entry which is preliminary data.</text>
</comment>
<evidence type="ECO:0000256" key="9">
    <source>
        <dbReference type="SAM" id="Coils"/>
    </source>
</evidence>
<dbReference type="Proteomes" id="UP001221898">
    <property type="component" value="Unassembled WGS sequence"/>
</dbReference>
<proteinExistence type="inferred from homology"/>
<gene>
    <name evidence="12" type="ORF">AAFF_G00336820</name>
</gene>
<dbReference type="InterPro" id="IPR011515">
    <property type="entry name" value="Shugoshin_C"/>
</dbReference>
<reference evidence="12" key="1">
    <citation type="journal article" date="2023" name="Science">
        <title>Genome structures resolve the early diversification of teleost fishes.</title>
        <authorList>
            <person name="Parey E."/>
            <person name="Louis A."/>
            <person name="Montfort J."/>
            <person name="Bouchez O."/>
            <person name="Roques C."/>
            <person name="Iampietro C."/>
            <person name="Lluch J."/>
            <person name="Castinel A."/>
            <person name="Donnadieu C."/>
            <person name="Desvignes T."/>
            <person name="Floi Bucao C."/>
            <person name="Jouanno E."/>
            <person name="Wen M."/>
            <person name="Mejri S."/>
            <person name="Dirks R."/>
            <person name="Jansen H."/>
            <person name="Henkel C."/>
            <person name="Chen W.J."/>
            <person name="Zahm M."/>
            <person name="Cabau C."/>
            <person name="Klopp C."/>
            <person name="Thompson A.W."/>
            <person name="Robinson-Rechavi M."/>
            <person name="Braasch I."/>
            <person name="Lecointre G."/>
            <person name="Bobe J."/>
            <person name="Postlethwait J.H."/>
            <person name="Berthelot C."/>
            <person name="Roest Crollius H."/>
            <person name="Guiguen Y."/>
        </authorList>
    </citation>
    <scope>NUCLEOTIDE SEQUENCE</scope>
    <source>
        <strain evidence="12">NC1722</strain>
    </source>
</reference>
<dbReference type="GO" id="GO:0045132">
    <property type="term" value="P:meiotic chromosome segregation"/>
    <property type="evidence" value="ECO:0007669"/>
    <property type="project" value="InterPro"/>
</dbReference>
<feature type="region of interest" description="Disordered" evidence="10">
    <location>
        <begin position="185"/>
        <end position="266"/>
    </location>
</feature>
<keyword evidence="13" id="KW-1185">Reference proteome</keyword>
<comment type="similarity">
    <text evidence="2">Belongs to the shugoshin family.</text>
</comment>
<feature type="coiled-coil region" evidence="9">
    <location>
        <begin position="13"/>
        <end position="40"/>
    </location>
</feature>
<feature type="coiled-coil region" evidence="9">
    <location>
        <begin position="68"/>
        <end position="102"/>
    </location>
</feature>
<protein>
    <recommendedName>
        <fullName evidence="11">Shugoshin C-terminal domain-containing protein</fullName>
    </recommendedName>
</protein>
<name>A0AAD7R6D2_9TELE</name>
<evidence type="ECO:0000313" key="13">
    <source>
        <dbReference type="Proteomes" id="UP001221898"/>
    </source>
</evidence>
<evidence type="ECO:0000256" key="3">
    <source>
        <dbReference type="ARBA" id="ARBA00022454"/>
    </source>
</evidence>
<dbReference type="GO" id="GO:0051301">
    <property type="term" value="P:cell division"/>
    <property type="evidence" value="ECO:0007669"/>
    <property type="project" value="UniProtKB-KW"/>
</dbReference>
<keyword evidence="7" id="KW-0131">Cell cycle</keyword>
<keyword evidence="8" id="KW-0137">Centromere</keyword>
<comment type="subcellular location">
    <subcellularLocation>
        <location evidence="1">Chromosome</location>
        <location evidence="1">Centromere</location>
    </subcellularLocation>
</comment>
<keyword evidence="5" id="KW-0159">Chromosome partition</keyword>
<feature type="compositionally biased region" description="Low complexity" evidence="10">
    <location>
        <begin position="185"/>
        <end position="195"/>
    </location>
</feature>
<evidence type="ECO:0000313" key="12">
    <source>
        <dbReference type="EMBL" id="KAJ8366912.1"/>
    </source>
</evidence>
<feature type="domain" description="Shugoshin C-terminal" evidence="11">
    <location>
        <begin position="545"/>
        <end position="566"/>
    </location>
</feature>
<keyword evidence="6 9" id="KW-0175">Coiled coil</keyword>
<dbReference type="GO" id="GO:0005634">
    <property type="term" value="C:nucleus"/>
    <property type="evidence" value="ECO:0007669"/>
    <property type="project" value="InterPro"/>
</dbReference>
<dbReference type="GO" id="GO:0000775">
    <property type="term" value="C:chromosome, centromeric region"/>
    <property type="evidence" value="ECO:0007669"/>
    <property type="project" value="UniProtKB-SubCell"/>
</dbReference>
<feature type="compositionally biased region" description="Low complexity" evidence="10">
    <location>
        <begin position="245"/>
        <end position="254"/>
    </location>
</feature>
<evidence type="ECO:0000256" key="4">
    <source>
        <dbReference type="ARBA" id="ARBA00022618"/>
    </source>
</evidence>
<evidence type="ECO:0000259" key="11">
    <source>
        <dbReference type="Pfam" id="PF07557"/>
    </source>
</evidence>
<dbReference type="InterPro" id="IPR038889">
    <property type="entry name" value="Shugoshin1/2"/>
</dbReference>
<feature type="compositionally biased region" description="Basic and acidic residues" evidence="10">
    <location>
        <begin position="214"/>
        <end position="244"/>
    </location>
</feature>
<accession>A0AAD7R6D2</accession>
<keyword evidence="3" id="KW-0158">Chromosome</keyword>
<feature type="region of interest" description="Disordered" evidence="10">
    <location>
        <begin position="528"/>
        <end position="547"/>
    </location>
</feature>
<organism evidence="12 13">
    <name type="scientific">Aldrovandia affinis</name>
    <dbReference type="NCBI Taxonomy" id="143900"/>
    <lineage>
        <taxon>Eukaryota</taxon>
        <taxon>Metazoa</taxon>
        <taxon>Chordata</taxon>
        <taxon>Craniata</taxon>
        <taxon>Vertebrata</taxon>
        <taxon>Euteleostomi</taxon>
        <taxon>Actinopterygii</taxon>
        <taxon>Neopterygii</taxon>
        <taxon>Teleostei</taxon>
        <taxon>Notacanthiformes</taxon>
        <taxon>Halosauridae</taxon>
        <taxon>Aldrovandia</taxon>
    </lineage>
</organism>
<evidence type="ECO:0000256" key="1">
    <source>
        <dbReference type="ARBA" id="ARBA00004584"/>
    </source>
</evidence>
<keyword evidence="4" id="KW-0132">Cell division</keyword>
<evidence type="ECO:0000256" key="7">
    <source>
        <dbReference type="ARBA" id="ARBA00023306"/>
    </source>
</evidence>
<dbReference type="AlphaFoldDB" id="A0AAD7R6D2"/>
<evidence type="ECO:0000256" key="8">
    <source>
        <dbReference type="ARBA" id="ARBA00023328"/>
    </source>
</evidence>
<dbReference type="Gene3D" id="1.20.5.730">
    <property type="entry name" value="Single helix bin"/>
    <property type="match status" value="1"/>
</dbReference>
<feature type="compositionally biased region" description="Basic and acidic residues" evidence="10">
    <location>
        <begin position="405"/>
        <end position="425"/>
    </location>
</feature>
<dbReference type="PANTHER" id="PTHR21577:SF3">
    <property type="entry name" value="SHUGOSHIN 1-RELATED"/>
    <property type="match status" value="1"/>
</dbReference>